<evidence type="ECO:0000313" key="3">
    <source>
        <dbReference type="Proteomes" id="UP001500804"/>
    </source>
</evidence>
<feature type="compositionally biased region" description="Basic and acidic residues" evidence="1">
    <location>
        <begin position="17"/>
        <end position="39"/>
    </location>
</feature>
<name>A0ABP9P511_9PSEU</name>
<evidence type="ECO:0000256" key="1">
    <source>
        <dbReference type="SAM" id="MobiDB-lite"/>
    </source>
</evidence>
<proteinExistence type="predicted"/>
<dbReference type="EMBL" id="BAABJO010000049">
    <property type="protein sequence ID" value="GAA5140809.1"/>
    <property type="molecule type" value="Genomic_DNA"/>
</dbReference>
<gene>
    <name evidence="2" type="ORF">GCM10023320_78920</name>
</gene>
<sequence>MAQQVGVALGRLQPVVPERDGGQPEAFRGREDDAGEADHAEVAAQNGVRAGPRQLLDGVLGTAHLGRSGCGAGAGHTRTLAAPA</sequence>
<protein>
    <submittedName>
        <fullName evidence="2">Uncharacterized protein</fullName>
    </submittedName>
</protein>
<comment type="caution">
    <text evidence="2">The sequence shown here is derived from an EMBL/GenBank/DDBJ whole genome shotgun (WGS) entry which is preliminary data.</text>
</comment>
<evidence type="ECO:0000313" key="2">
    <source>
        <dbReference type="EMBL" id="GAA5140809.1"/>
    </source>
</evidence>
<keyword evidence="3" id="KW-1185">Reference proteome</keyword>
<reference evidence="3" key="1">
    <citation type="journal article" date="2019" name="Int. J. Syst. Evol. Microbiol.">
        <title>The Global Catalogue of Microorganisms (GCM) 10K type strain sequencing project: providing services to taxonomists for standard genome sequencing and annotation.</title>
        <authorList>
            <consortium name="The Broad Institute Genomics Platform"/>
            <consortium name="The Broad Institute Genome Sequencing Center for Infectious Disease"/>
            <person name="Wu L."/>
            <person name="Ma J."/>
        </authorList>
    </citation>
    <scope>NUCLEOTIDE SEQUENCE [LARGE SCALE GENOMIC DNA]</scope>
    <source>
        <strain evidence="3">JCM 18302</strain>
    </source>
</reference>
<accession>A0ABP9P511</accession>
<organism evidence="2 3">
    <name type="scientific">Pseudonocardia adelaidensis</name>
    <dbReference type="NCBI Taxonomy" id="648754"/>
    <lineage>
        <taxon>Bacteria</taxon>
        <taxon>Bacillati</taxon>
        <taxon>Actinomycetota</taxon>
        <taxon>Actinomycetes</taxon>
        <taxon>Pseudonocardiales</taxon>
        <taxon>Pseudonocardiaceae</taxon>
        <taxon>Pseudonocardia</taxon>
    </lineage>
</organism>
<dbReference type="Proteomes" id="UP001500804">
    <property type="component" value="Unassembled WGS sequence"/>
</dbReference>
<feature type="region of interest" description="Disordered" evidence="1">
    <location>
        <begin position="1"/>
        <end position="39"/>
    </location>
</feature>